<comment type="caution">
    <text evidence="1">The sequence shown here is derived from an EMBL/GenBank/DDBJ whole genome shotgun (WGS) entry which is preliminary data.</text>
</comment>
<accession>A0A8J8SYB6</accession>
<dbReference type="EMBL" id="RRYP01015787">
    <property type="protein sequence ID" value="TNV75347.1"/>
    <property type="molecule type" value="Genomic_DNA"/>
</dbReference>
<sequence length="79" mass="9189">MLSEVEKIQTDVQNGRRRTHLVDLRFKTYLIVDILLNLASIQPLALLNRANGQRDISQMLSEGILYVLEKGYYYYATQI</sequence>
<organism evidence="1 2">
    <name type="scientific">Halteria grandinella</name>
    <dbReference type="NCBI Taxonomy" id="5974"/>
    <lineage>
        <taxon>Eukaryota</taxon>
        <taxon>Sar</taxon>
        <taxon>Alveolata</taxon>
        <taxon>Ciliophora</taxon>
        <taxon>Intramacronucleata</taxon>
        <taxon>Spirotrichea</taxon>
        <taxon>Stichotrichia</taxon>
        <taxon>Sporadotrichida</taxon>
        <taxon>Halteriidae</taxon>
        <taxon>Halteria</taxon>
    </lineage>
</organism>
<dbReference type="AlphaFoldDB" id="A0A8J8SYB6"/>
<evidence type="ECO:0000313" key="1">
    <source>
        <dbReference type="EMBL" id="TNV75347.1"/>
    </source>
</evidence>
<dbReference type="Proteomes" id="UP000785679">
    <property type="component" value="Unassembled WGS sequence"/>
</dbReference>
<protein>
    <submittedName>
        <fullName evidence="1">Uncharacterized protein</fullName>
    </submittedName>
</protein>
<keyword evidence="2" id="KW-1185">Reference proteome</keyword>
<proteinExistence type="predicted"/>
<gene>
    <name evidence="1" type="ORF">FGO68_gene2612</name>
</gene>
<evidence type="ECO:0000313" key="2">
    <source>
        <dbReference type="Proteomes" id="UP000785679"/>
    </source>
</evidence>
<name>A0A8J8SYB6_HALGN</name>
<reference evidence="1" key="1">
    <citation type="submission" date="2019-06" db="EMBL/GenBank/DDBJ databases">
        <authorList>
            <person name="Zheng W."/>
        </authorList>
    </citation>
    <scope>NUCLEOTIDE SEQUENCE</scope>
    <source>
        <strain evidence="1">QDHG01</strain>
    </source>
</reference>